<dbReference type="EMBL" id="AMGM01000079">
    <property type="protein sequence ID" value="EKB47944.1"/>
    <property type="molecule type" value="Genomic_DNA"/>
</dbReference>
<evidence type="ECO:0000313" key="2">
    <source>
        <dbReference type="Proteomes" id="UP000004478"/>
    </source>
</evidence>
<accession>K1LUW7</accession>
<sequence length="466" mass="53249">MKKIYILYSLFFLIFLETVAQSRLKFEIYTGPQLQHQQLKNDPDPSMNFRNNISNHLGGNLLFGLKNDWQLTFQSELAGLNYSYDLPRTTPTGETIIRFTDNWILVPHFRIGLRKSWEKENYAFFIQPSLGVSTFGYSELIEIDTVNRIYSFKRNKTVVGNIGIEAGLKFYTSNKNYFLLGIRHHQGLGTLNKREFGFLEQDPVPFIQNRGSYTGLMLGYGIDFKGKTKTTKRMGDLERVERKAERRSTAWGDGPYLAVTGFFRFRPKSERIPNLEFSNIYGGNQLLAGYTFNSLSLETGYVRMGAYTRNDFSSGNRLRHVSTSYVLDAIPIRLRYHYDIGQKNRLRVGVSGAALYTLNTHYLSMSSFGQFSGNPQQSDFFVRVTPLEQESKGQIFYNAGIFSEIPLFNSCMLTWNFSRNFGSPAVGLVNFSGQTNGEPIDFNSSGSLNGWLMELGFKIPLYSILK</sequence>
<name>K1LUW7_CECL9</name>
<dbReference type="RefSeq" id="WP_009186455.1">
    <property type="nucleotide sequence ID" value="NZ_AMGM01000079.1"/>
</dbReference>
<comment type="caution">
    <text evidence="1">The sequence shown here is derived from an EMBL/GenBank/DDBJ whole genome shotgun (WGS) entry which is preliminary data.</text>
</comment>
<dbReference type="SUPFAM" id="SSF103515">
    <property type="entry name" value="Autotransporter"/>
    <property type="match status" value="1"/>
</dbReference>
<evidence type="ECO:0000313" key="1">
    <source>
        <dbReference type="EMBL" id="EKB47944.1"/>
    </source>
</evidence>
<reference evidence="1 2" key="1">
    <citation type="journal article" date="2012" name="J. Bacteriol.">
        <title>Draft Genome Sequence of Cecembia lonarensis Strain LW9T, Isolated from Lonar Lake, a Haloalkaline Lake in India.</title>
        <authorList>
            <person name="Shivaji S."/>
            <person name="Ara S."/>
            <person name="Singh A."/>
            <person name="Pinnaka A.K."/>
        </authorList>
    </citation>
    <scope>NUCLEOTIDE SEQUENCE [LARGE SCALE GENOMIC DNA]</scope>
    <source>
        <strain evidence="1 2">LW9</strain>
    </source>
</reference>
<organism evidence="1 2">
    <name type="scientific">Cecembia lonarensis (strain CCUG 58316 / KCTC 22772 / LW9)</name>
    <dbReference type="NCBI Taxonomy" id="1225176"/>
    <lineage>
        <taxon>Bacteria</taxon>
        <taxon>Pseudomonadati</taxon>
        <taxon>Bacteroidota</taxon>
        <taxon>Cytophagia</taxon>
        <taxon>Cytophagales</taxon>
        <taxon>Cyclobacteriaceae</taxon>
        <taxon>Cecembia</taxon>
    </lineage>
</organism>
<dbReference type="OrthoDB" id="832794at2"/>
<dbReference type="Proteomes" id="UP000004478">
    <property type="component" value="Unassembled WGS sequence"/>
</dbReference>
<gene>
    <name evidence="1" type="ORF">B879_03438</name>
</gene>
<keyword evidence="2" id="KW-1185">Reference proteome</keyword>
<dbReference type="AlphaFoldDB" id="K1LUW7"/>
<proteinExistence type="predicted"/>
<protein>
    <submittedName>
        <fullName evidence="1">Uncharacterized protein</fullName>
    </submittedName>
</protein>
<dbReference type="InterPro" id="IPR036709">
    <property type="entry name" value="Autotransporte_beta_dom_sf"/>
</dbReference>